<dbReference type="Proteomes" id="UP000382436">
    <property type="component" value="Unassembled WGS sequence"/>
</dbReference>
<evidence type="ECO:0000256" key="1">
    <source>
        <dbReference type="SAM" id="Coils"/>
    </source>
</evidence>
<protein>
    <submittedName>
        <fullName evidence="2">DUF2130 domain-containing protein</fullName>
    </submittedName>
</protein>
<name>A0A690LSN7_CAMCO</name>
<dbReference type="AlphaFoldDB" id="A0A690LSN7"/>
<reference evidence="2 3" key="1">
    <citation type="submission" date="2018-05" db="EMBL/GenBank/DDBJ databases">
        <authorList>
            <consortium name="PulseNet: The National Subtyping Network for Foodborne Disease Surveillance"/>
            <person name="Tarr C.L."/>
            <person name="Trees E."/>
            <person name="Katz L.S."/>
            <person name="Carleton-Romer H.A."/>
            <person name="Stroika S."/>
            <person name="Kucerova Z."/>
            <person name="Roache K.F."/>
            <person name="Sabol A.L."/>
            <person name="Besser J."/>
            <person name="Gerner-Smidt P."/>
        </authorList>
    </citation>
    <scope>NUCLEOTIDE SEQUENCE [LARGE SCALE GENOMIC DNA]</scope>
    <source>
        <strain evidence="2 3">PNUSAC001435</strain>
    </source>
</reference>
<proteinExistence type="predicted"/>
<comment type="caution">
    <text evidence="2">The sequence shown here is derived from an EMBL/GenBank/DDBJ whole genome shotgun (WGS) entry which is preliminary data.</text>
</comment>
<feature type="non-terminal residue" evidence="2">
    <location>
        <position position="91"/>
    </location>
</feature>
<keyword evidence="1" id="KW-0175">Coiled coil</keyword>
<gene>
    <name evidence="2" type="ORF">BZ274_10200</name>
</gene>
<evidence type="ECO:0000313" key="3">
    <source>
        <dbReference type="Proteomes" id="UP000382436"/>
    </source>
</evidence>
<organism evidence="2 3">
    <name type="scientific">Campylobacter coli</name>
    <dbReference type="NCBI Taxonomy" id="195"/>
    <lineage>
        <taxon>Bacteria</taxon>
        <taxon>Pseudomonadati</taxon>
        <taxon>Campylobacterota</taxon>
        <taxon>Epsilonproteobacteria</taxon>
        <taxon>Campylobacterales</taxon>
        <taxon>Campylobacteraceae</taxon>
        <taxon>Campylobacter</taxon>
    </lineage>
</organism>
<feature type="coiled-coil region" evidence="1">
    <location>
        <begin position="27"/>
        <end position="79"/>
    </location>
</feature>
<accession>A0A690LSN7</accession>
<sequence>MSNLNQNEQIKCPSCGSFIDISTALYAQILDKAKQEMLKQKKEFEDEVNAKRAEYIKALNDLKAQKLEQEKLINEQVSQKLLLEKQKFEQE</sequence>
<dbReference type="EMBL" id="AACBVJ010000109">
    <property type="protein sequence ID" value="EAJ9198515.1"/>
    <property type="molecule type" value="Genomic_DNA"/>
</dbReference>
<evidence type="ECO:0000313" key="2">
    <source>
        <dbReference type="EMBL" id="EAJ9198515.1"/>
    </source>
</evidence>